<evidence type="ECO:0000313" key="1">
    <source>
        <dbReference type="EMBL" id="MBW0528975.1"/>
    </source>
</evidence>
<keyword evidence="2" id="KW-1185">Reference proteome</keyword>
<dbReference type="EMBL" id="AVOT02034770">
    <property type="protein sequence ID" value="MBW0528975.1"/>
    <property type="molecule type" value="Genomic_DNA"/>
</dbReference>
<comment type="caution">
    <text evidence="1">The sequence shown here is derived from an EMBL/GenBank/DDBJ whole genome shotgun (WGS) entry which is preliminary data.</text>
</comment>
<reference evidence="1" key="1">
    <citation type="submission" date="2021-03" db="EMBL/GenBank/DDBJ databases">
        <title>Draft genome sequence of rust myrtle Austropuccinia psidii MF-1, a brazilian biotype.</title>
        <authorList>
            <person name="Quecine M.C."/>
            <person name="Pachon D.M.R."/>
            <person name="Bonatelli M.L."/>
            <person name="Correr F.H."/>
            <person name="Franceschini L.M."/>
            <person name="Leite T.F."/>
            <person name="Margarido G.R.A."/>
            <person name="Almeida C.A."/>
            <person name="Ferrarezi J.A."/>
            <person name="Labate C.A."/>
        </authorList>
    </citation>
    <scope>NUCLEOTIDE SEQUENCE</scope>
    <source>
        <strain evidence="1">MF-1</strain>
    </source>
</reference>
<sequence length="133" mass="14854">MCRSCLVVIYKPLSGCFKVPFPRLSSLEEVYPLLNLLKSEVLSLKSACSSDAAEVQSLRMQLLSSPPPGSSFQPLLCISTSAYDRFMQEPYHAADCFGELEGDGSNFPEWVEFLNRIHWGFSLSPLQTIATRE</sequence>
<name>A0A9Q3ET12_9BASI</name>
<evidence type="ECO:0000313" key="2">
    <source>
        <dbReference type="Proteomes" id="UP000765509"/>
    </source>
</evidence>
<gene>
    <name evidence="1" type="ORF">O181_068690</name>
</gene>
<dbReference type="Proteomes" id="UP000765509">
    <property type="component" value="Unassembled WGS sequence"/>
</dbReference>
<protein>
    <submittedName>
        <fullName evidence="1">Uncharacterized protein</fullName>
    </submittedName>
</protein>
<organism evidence="1 2">
    <name type="scientific">Austropuccinia psidii MF-1</name>
    <dbReference type="NCBI Taxonomy" id="1389203"/>
    <lineage>
        <taxon>Eukaryota</taxon>
        <taxon>Fungi</taxon>
        <taxon>Dikarya</taxon>
        <taxon>Basidiomycota</taxon>
        <taxon>Pucciniomycotina</taxon>
        <taxon>Pucciniomycetes</taxon>
        <taxon>Pucciniales</taxon>
        <taxon>Sphaerophragmiaceae</taxon>
        <taxon>Austropuccinia</taxon>
    </lineage>
</organism>
<accession>A0A9Q3ET12</accession>
<dbReference type="AlphaFoldDB" id="A0A9Q3ET12"/>
<proteinExistence type="predicted"/>